<proteinExistence type="predicted"/>
<dbReference type="AlphaFoldDB" id="A0A1Y2H2N5"/>
<organism evidence="2 3">
    <name type="scientific">Lobosporangium transversale</name>
    <dbReference type="NCBI Taxonomy" id="64571"/>
    <lineage>
        <taxon>Eukaryota</taxon>
        <taxon>Fungi</taxon>
        <taxon>Fungi incertae sedis</taxon>
        <taxon>Mucoromycota</taxon>
        <taxon>Mortierellomycotina</taxon>
        <taxon>Mortierellomycetes</taxon>
        <taxon>Mortierellales</taxon>
        <taxon>Mortierellaceae</taxon>
        <taxon>Lobosporangium</taxon>
    </lineage>
</organism>
<keyword evidence="1" id="KW-0472">Membrane</keyword>
<accession>A0A1Y2H2N5</accession>
<gene>
    <name evidence="2" type="ORF">BCR41DRAFT_366553</name>
</gene>
<protein>
    <submittedName>
        <fullName evidence="2">Uncharacterized protein</fullName>
    </submittedName>
</protein>
<dbReference type="InParanoid" id="A0A1Y2H2N5"/>
<feature type="transmembrane region" description="Helical" evidence="1">
    <location>
        <begin position="150"/>
        <end position="174"/>
    </location>
</feature>
<evidence type="ECO:0000313" key="3">
    <source>
        <dbReference type="Proteomes" id="UP000193648"/>
    </source>
</evidence>
<name>A0A1Y2H2N5_9FUNG</name>
<reference evidence="2 3" key="1">
    <citation type="submission" date="2016-07" db="EMBL/GenBank/DDBJ databases">
        <title>Pervasive Adenine N6-methylation of Active Genes in Fungi.</title>
        <authorList>
            <consortium name="DOE Joint Genome Institute"/>
            <person name="Mondo S.J."/>
            <person name="Dannebaum R.O."/>
            <person name="Kuo R.C."/>
            <person name="Labutti K."/>
            <person name="Haridas S."/>
            <person name="Kuo A."/>
            <person name="Salamov A."/>
            <person name="Ahrendt S.R."/>
            <person name="Lipzen A."/>
            <person name="Sullivan W."/>
            <person name="Andreopoulos W.B."/>
            <person name="Clum A."/>
            <person name="Lindquist E."/>
            <person name="Daum C."/>
            <person name="Ramamoorthy G.K."/>
            <person name="Gryganskyi A."/>
            <person name="Culley D."/>
            <person name="Magnuson J.K."/>
            <person name="James T.Y."/>
            <person name="O'Malley M.A."/>
            <person name="Stajich J.E."/>
            <person name="Spatafora J.W."/>
            <person name="Visel A."/>
            <person name="Grigoriev I.V."/>
        </authorList>
    </citation>
    <scope>NUCLEOTIDE SEQUENCE [LARGE SCALE GENOMIC DNA]</scope>
    <source>
        <strain evidence="2 3">NRRL 3116</strain>
    </source>
</reference>
<evidence type="ECO:0000256" key="1">
    <source>
        <dbReference type="SAM" id="Phobius"/>
    </source>
</evidence>
<dbReference type="RefSeq" id="XP_021886512.1">
    <property type="nucleotide sequence ID" value="XM_022026228.1"/>
</dbReference>
<comment type="caution">
    <text evidence="2">The sequence shown here is derived from an EMBL/GenBank/DDBJ whole genome shotgun (WGS) entry which is preliminary data.</text>
</comment>
<keyword evidence="3" id="KW-1185">Reference proteome</keyword>
<dbReference type="GeneID" id="33568071"/>
<keyword evidence="1" id="KW-0812">Transmembrane</keyword>
<evidence type="ECO:0000313" key="2">
    <source>
        <dbReference type="EMBL" id="ORZ28839.1"/>
    </source>
</evidence>
<dbReference type="Proteomes" id="UP000193648">
    <property type="component" value="Unassembled WGS sequence"/>
</dbReference>
<dbReference type="EMBL" id="MCFF01000001">
    <property type="protein sequence ID" value="ORZ28839.1"/>
    <property type="molecule type" value="Genomic_DNA"/>
</dbReference>
<dbReference type="OrthoDB" id="2408261at2759"/>
<sequence length="178" mass="20944">MYPRPSILSQFPYQIRMERNHYHIGQKAYQKSTTKAQAYVEEITFKDCRFKEHSPKEYESLQELKSITYGKGCSKLTHPINQIKAYSSIITSFHLGERIWASREPWKSLLECTNLYHLEVYRKYIRAFVDLFFQVCKKACADNKEDNNCLLTYIFFTIGIPVCLLSTIMQCCAWKIGP</sequence>
<keyword evidence="1" id="KW-1133">Transmembrane helix</keyword>